<reference evidence="3" key="1">
    <citation type="submission" date="2016-10" db="EMBL/GenBank/DDBJ databases">
        <authorList>
            <person name="Varghese N."/>
            <person name="Submissions S."/>
        </authorList>
    </citation>
    <scope>NUCLEOTIDE SEQUENCE [LARGE SCALE GENOMIC DNA]</scope>
    <source>
        <strain evidence="3">DSM 22900</strain>
    </source>
</reference>
<keyword evidence="1" id="KW-1133">Transmembrane helix</keyword>
<organism evidence="2 3">
    <name type="scientific">Parapedobacter composti</name>
    <dbReference type="NCBI Taxonomy" id="623281"/>
    <lineage>
        <taxon>Bacteria</taxon>
        <taxon>Pseudomonadati</taxon>
        <taxon>Bacteroidota</taxon>
        <taxon>Sphingobacteriia</taxon>
        <taxon>Sphingobacteriales</taxon>
        <taxon>Sphingobacteriaceae</taxon>
        <taxon>Parapedobacter</taxon>
    </lineage>
</organism>
<sequence>MSRIVTFYRTLYHFIYFFHKFAIDQIRCRMSTKIKREIYAKLFFAIFFAKMLISTAPIFTPGFDREALLQVVLQLEIENNNGKSGSTDQMKDVFAKDYSKSLAYFNFQPPTDFAVEPTFIPDEARHPQAFYPAVPTPPPNG</sequence>
<accession>A0A1I1EUH7</accession>
<dbReference type="EMBL" id="FOLL01000002">
    <property type="protein sequence ID" value="SFB90744.1"/>
    <property type="molecule type" value="Genomic_DNA"/>
</dbReference>
<evidence type="ECO:0000256" key="1">
    <source>
        <dbReference type="SAM" id="Phobius"/>
    </source>
</evidence>
<proteinExistence type="predicted"/>
<protein>
    <submittedName>
        <fullName evidence="2">Uncharacterized protein</fullName>
    </submittedName>
</protein>
<keyword evidence="1" id="KW-0472">Membrane</keyword>
<feature type="transmembrane region" description="Helical" evidence="1">
    <location>
        <begin position="38"/>
        <end position="59"/>
    </location>
</feature>
<name>A0A1I1EUH7_9SPHI</name>
<gene>
    <name evidence="2" type="ORF">SAMN05421747_10230</name>
</gene>
<keyword evidence="3" id="KW-1185">Reference proteome</keyword>
<dbReference type="STRING" id="623281.SAMN05421747_10230"/>
<evidence type="ECO:0000313" key="3">
    <source>
        <dbReference type="Proteomes" id="UP000199577"/>
    </source>
</evidence>
<dbReference type="AlphaFoldDB" id="A0A1I1EUH7"/>
<evidence type="ECO:0000313" key="2">
    <source>
        <dbReference type="EMBL" id="SFB90744.1"/>
    </source>
</evidence>
<keyword evidence="1" id="KW-0812">Transmembrane</keyword>
<dbReference type="Proteomes" id="UP000199577">
    <property type="component" value="Unassembled WGS sequence"/>
</dbReference>